<comment type="caution">
    <text evidence="2">The sequence shown here is derived from an EMBL/GenBank/DDBJ whole genome shotgun (WGS) entry which is preliminary data.</text>
</comment>
<evidence type="ECO:0000313" key="3">
    <source>
        <dbReference type="Proteomes" id="UP001420932"/>
    </source>
</evidence>
<name>A0AAP0JYG0_9MAGN</name>
<gene>
    <name evidence="2" type="ORF">Syun_011921</name>
</gene>
<organism evidence="2 3">
    <name type="scientific">Stephania yunnanensis</name>
    <dbReference type="NCBI Taxonomy" id="152371"/>
    <lineage>
        <taxon>Eukaryota</taxon>
        <taxon>Viridiplantae</taxon>
        <taxon>Streptophyta</taxon>
        <taxon>Embryophyta</taxon>
        <taxon>Tracheophyta</taxon>
        <taxon>Spermatophyta</taxon>
        <taxon>Magnoliopsida</taxon>
        <taxon>Ranunculales</taxon>
        <taxon>Menispermaceae</taxon>
        <taxon>Menispermoideae</taxon>
        <taxon>Cissampelideae</taxon>
        <taxon>Stephania</taxon>
    </lineage>
</organism>
<dbReference type="Proteomes" id="UP001420932">
    <property type="component" value="Unassembled WGS sequence"/>
</dbReference>
<proteinExistence type="predicted"/>
<accession>A0AAP0JYG0</accession>
<feature type="compositionally biased region" description="Basic and acidic residues" evidence="1">
    <location>
        <begin position="10"/>
        <end position="27"/>
    </location>
</feature>
<protein>
    <submittedName>
        <fullName evidence="2">Uncharacterized protein</fullName>
    </submittedName>
</protein>
<dbReference type="EMBL" id="JBBNAF010000005">
    <property type="protein sequence ID" value="KAK9142521.1"/>
    <property type="molecule type" value="Genomic_DNA"/>
</dbReference>
<feature type="compositionally biased region" description="Gly residues" evidence="1">
    <location>
        <begin position="42"/>
        <end position="56"/>
    </location>
</feature>
<dbReference type="AlphaFoldDB" id="A0AAP0JYG0"/>
<evidence type="ECO:0000313" key="2">
    <source>
        <dbReference type="EMBL" id="KAK9142521.1"/>
    </source>
</evidence>
<reference evidence="2 3" key="1">
    <citation type="submission" date="2024-01" db="EMBL/GenBank/DDBJ databases">
        <title>Genome assemblies of Stephania.</title>
        <authorList>
            <person name="Yang L."/>
        </authorList>
    </citation>
    <scope>NUCLEOTIDE SEQUENCE [LARGE SCALE GENOMIC DNA]</scope>
    <source>
        <strain evidence="2">YNDBR</strain>
        <tissue evidence="2">Leaf</tissue>
    </source>
</reference>
<feature type="region of interest" description="Disordered" evidence="1">
    <location>
        <begin position="1"/>
        <end position="88"/>
    </location>
</feature>
<keyword evidence="3" id="KW-1185">Reference proteome</keyword>
<evidence type="ECO:0000256" key="1">
    <source>
        <dbReference type="SAM" id="MobiDB-lite"/>
    </source>
</evidence>
<sequence length="181" mass="19779">MELSSSDATESNRGEGWEKESDENRDYDGEDGESGEGDKEGSGSGSGSGSGNGSGSANGSQDSSTEEEEEGCARGNNEEGEGEEGQVLKKKWYSDTFKDGGSQSSPSLNYMRKILSIMEGKFDMLCEEMKELMMQILSSTVEEALLDVVLDDKPFVAYYDIFHDAAKEMKKSPCKRNDSYF</sequence>